<keyword evidence="3" id="KW-1185">Reference proteome</keyword>
<dbReference type="InterPro" id="IPR001810">
    <property type="entry name" value="F-box_dom"/>
</dbReference>
<dbReference type="AlphaFoldDB" id="A0AAD5K459"/>
<dbReference type="CDD" id="cd09917">
    <property type="entry name" value="F-box_SF"/>
    <property type="match status" value="1"/>
</dbReference>
<reference evidence="2" key="1">
    <citation type="journal article" date="2022" name="IScience">
        <title>Evolution of zygomycete secretomes and the origins of terrestrial fungal ecologies.</title>
        <authorList>
            <person name="Chang Y."/>
            <person name="Wang Y."/>
            <person name="Mondo S."/>
            <person name="Ahrendt S."/>
            <person name="Andreopoulos W."/>
            <person name="Barry K."/>
            <person name="Beard J."/>
            <person name="Benny G.L."/>
            <person name="Blankenship S."/>
            <person name="Bonito G."/>
            <person name="Cuomo C."/>
            <person name="Desiro A."/>
            <person name="Gervers K.A."/>
            <person name="Hundley H."/>
            <person name="Kuo A."/>
            <person name="LaButti K."/>
            <person name="Lang B.F."/>
            <person name="Lipzen A."/>
            <person name="O'Donnell K."/>
            <person name="Pangilinan J."/>
            <person name="Reynolds N."/>
            <person name="Sandor L."/>
            <person name="Smith M.E."/>
            <person name="Tsang A."/>
            <person name="Grigoriev I.V."/>
            <person name="Stajich J.E."/>
            <person name="Spatafora J.W."/>
        </authorList>
    </citation>
    <scope>NUCLEOTIDE SEQUENCE</scope>
    <source>
        <strain evidence="2">RSA 2281</strain>
    </source>
</reference>
<dbReference type="SUPFAM" id="SSF81383">
    <property type="entry name" value="F-box domain"/>
    <property type="match status" value="1"/>
</dbReference>
<name>A0AAD5K459_9FUNG</name>
<protein>
    <recommendedName>
        <fullName evidence="1">F-box domain-containing protein</fullName>
    </recommendedName>
</protein>
<evidence type="ECO:0000313" key="2">
    <source>
        <dbReference type="EMBL" id="KAI9268825.1"/>
    </source>
</evidence>
<proteinExistence type="predicted"/>
<reference evidence="2" key="2">
    <citation type="submission" date="2023-02" db="EMBL/GenBank/DDBJ databases">
        <authorList>
            <consortium name="DOE Joint Genome Institute"/>
            <person name="Mondo S.J."/>
            <person name="Chang Y."/>
            <person name="Wang Y."/>
            <person name="Ahrendt S."/>
            <person name="Andreopoulos W."/>
            <person name="Barry K."/>
            <person name="Beard J."/>
            <person name="Benny G.L."/>
            <person name="Blankenship S."/>
            <person name="Bonito G."/>
            <person name="Cuomo C."/>
            <person name="Desiro A."/>
            <person name="Gervers K.A."/>
            <person name="Hundley H."/>
            <person name="Kuo A."/>
            <person name="LaButti K."/>
            <person name="Lang B.F."/>
            <person name="Lipzen A."/>
            <person name="O'Donnell K."/>
            <person name="Pangilinan J."/>
            <person name="Reynolds N."/>
            <person name="Sandor L."/>
            <person name="Smith M.W."/>
            <person name="Tsang A."/>
            <person name="Grigoriev I.V."/>
            <person name="Stajich J.E."/>
            <person name="Spatafora J.W."/>
        </authorList>
    </citation>
    <scope>NUCLEOTIDE SEQUENCE</scope>
    <source>
        <strain evidence="2">RSA 2281</strain>
    </source>
</reference>
<accession>A0AAD5K459</accession>
<dbReference type="InterPro" id="IPR036047">
    <property type="entry name" value="F-box-like_dom_sf"/>
</dbReference>
<evidence type="ECO:0000259" key="1">
    <source>
        <dbReference type="Pfam" id="PF00646"/>
    </source>
</evidence>
<dbReference type="Gene3D" id="1.20.1280.50">
    <property type="match status" value="1"/>
</dbReference>
<gene>
    <name evidence="2" type="ORF">BDA99DRAFT_596744</name>
</gene>
<evidence type="ECO:0000313" key="3">
    <source>
        <dbReference type="Proteomes" id="UP001209540"/>
    </source>
</evidence>
<organism evidence="2 3">
    <name type="scientific">Phascolomyces articulosus</name>
    <dbReference type="NCBI Taxonomy" id="60185"/>
    <lineage>
        <taxon>Eukaryota</taxon>
        <taxon>Fungi</taxon>
        <taxon>Fungi incertae sedis</taxon>
        <taxon>Mucoromycota</taxon>
        <taxon>Mucoromycotina</taxon>
        <taxon>Mucoromycetes</taxon>
        <taxon>Mucorales</taxon>
        <taxon>Lichtheimiaceae</taxon>
        <taxon>Phascolomyces</taxon>
    </lineage>
</organism>
<sequence>MKLEDRDGYGVTNNTKNLNDENELMLGTVAISKDQHQRKKFQGEATAPPTKNISFEPGECLRAGRLYASHGYQKQALELLNKGLEQVPRTDTYYELLTQEKYQAQRRLEHRVDFFTCLPYDISCCIIDYVPQDTAIQCSRVSSAWRVLLLNYPKPWRYIYVPKNYSTHVFHISNILGIVFTTRELAGLMVLKELKEAKM</sequence>
<dbReference type="EMBL" id="JAIXMP010000008">
    <property type="protein sequence ID" value="KAI9268825.1"/>
    <property type="molecule type" value="Genomic_DNA"/>
</dbReference>
<feature type="domain" description="F-box" evidence="1">
    <location>
        <begin position="116"/>
        <end position="150"/>
    </location>
</feature>
<dbReference type="Proteomes" id="UP001209540">
    <property type="component" value="Unassembled WGS sequence"/>
</dbReference>
<comment type="caution">
    <text evidence="2">The sequence shown here is derived from an EMBL/GenBank/DDBJ whole genome shotgun (WGS) entry which is preliminary data.</text>
</comment>
<dbReference type="Pfam" id="PF00646">
    <property type="entry name" value="F-box"/>
    <property type="match status" value="1"/>
</dbReference>